<dbReference type="RefSeq" id="WP_111417911.1">
    <property type="nucleotide sequence ID" value="NZ_NPEX01000020.1"/>
</dbReference>
<evidence type="ECO:0000313" key="2">
    <source>
        <dbReference type="Proteomes" id="UP000249130"/>
    </source>
</evidence>
<proteinExistence type="predicted"/>
<dbReference type="AlphaFoldDB" id="A0A327LBX3"/>
<keyword evidence="2" id="KW-1185">Reference proteome</keyword>
<reference evidence="1 2" key="1">
    <citation type="submission" date="2017-07" db="EMBL/GenBank/DDBJ databases">
        <title>Draft Genome Sequences of Select Purple Nonsulfur Bacteria.</title>
        <authorList>
            <person name="Lasarre B."/>
            <person name="Mckinlay J.B."/>
        </authorList>
    </citation>
    <scope>NUCLEOTIDE SEQUENCE [LARGE SCALE GENOMIC DNA]</scope>
    <source>
        <strain evidence="1 2">DSM 5909</strain>
    </source>
</reference>
<dbReference type="EMBL" id="NPEX01000020">
    <property type="protein sequence ID" value="RAI45248.1"/>
    <property type="molecule type" value="Genomic_DNA"/>
</dbReference>
<evidence type="ECO:0000313" key="1">
    <source>
        <dbReference type="EMBL" id="RAI45248.1"/>
    </source>
</evidence>
<comment type="caution">
    <text evidence="1">The sequence shown here is derived from an EMBL/GenBank/DDBJ whole genome shotgun (WGS) entry which is preliminary data.</text>
</comment>
<name>A0A327LBX3_9BRAD</name>
<gene>
    <name evidence="1" type="ORF">CH341_04865</name>
</gene>
<dbReference type="OrthoDB" id="9917349at2"/>
<protein>
    <submittedName>
        <fullName evidence="1">Uncharacterized protein</fullName>
    </submittedName>
</protein>
<sequence length="104" mass="10940">MIVSLLNASRCCSGGLPAMTTAEQIDAEAQAGALATAARERPFSIAPLTHSTTPRRCTANPHCIIADTCAATPAMRRACESAFKNWVQRGLAAAAVPTRASERR</sequence>
<dbReference type="Proteomes" id="UP000249130">
    <property type="component" value="Unassembled WGS sequence"/>
</dbReference>
<accession>A0A327LBX3</accession>
<organism evidence="1 2">
    <name type="scientific">Rhodoplanes roseus</name>
    <dbReference type="NCBI Taxonomy" id="29409"/>
    <lineage>
        <taxon>Bacteria</taxon>
        <taxon>Pseudomonadati</taxon>
        <taxon>Pseudomonadota</taxon>
        <taxon>Alphaproteobacteria</taxon>
        <taxon>Hyphomicrobiales</taxon>
        <taxon>Nitrobacteraceae</taxon>
        <taxon>Rhodoplanes</taxon>
    </lineage>
</organism>